<evidence type="ECO:0000313" key="1">
    <source>
        <dbReference type="EMBL" id="QIQ60812.1"/>
    </source>
</evidence>
<keyword evidence="2" id="KW-1185">Reference proteome</keyword>
<protein>
    <submittedName>
        <fullName evidence="1">Uncharacterized protein</fullName>
    </submittedName>
</protein>
<dbReference type="KEGG" id="vg:77953651"/>
<dbReference type="RefSeq" id="YP_010677277.1">
    <property type="nucleotide sequence ID" value="NC_071019.1"/>
</dbReference>
<dbReference type="Proteomes" id="UP000509570">
    <property type="component" value="Segment"/>
</dbReference>
<reference evidence="1 2" key="1">
    <citation type="submission" date="2020-01" db="EMBL/GenBank/DDBJ databases">
        <authorList>
            <person name="Zhang W."/>
            <person name="Zhang R."/>
            <person name="Hu Y."/>
            <person name="Liu Y."/>
            <person name="Lin W."/>
            <person name="Wang L."/>
            <person name="Li J."/>
            <person name="An X."/>
            <person name="Song L."/>
            <person name="Fan H."/>
            <person name="Shi T."/>
            <person name="Liu H."/>
            <person name="Tong Y."/>
        </authorList>
    </citation>
    <scope>NUCLEOTIDE SEQUENCE [LARGE SCALE GENOMIC DNA]</scope>
</reference>
<dbReference type="GeneID" id="77953651"/>
<evidence type="ECO:0000313" key="2">
    <source>
        <dbReference type="Proteomes" id="UP000509570"/>
    </source>
</evidence>
<name>A0A7D2HG44_9CAUD</name>
<accession>A0A7D2HG44</accession>
<organism evidence="1 2">
    <name type="scientific">Stenotrophomonas phage vB_SmaS_BUCT548</name>
    <dbReference type="NCBI Taxonomy" id="2712941"/>
    <lineage>
        <taxon>Viruses</taxon>
        <taxon>Duplodnaviria</taxon>
        <taxon>Heunggongvirae</taxon>
        <taxon>Uroviricota</taxon>
        <taxon>Caudoviricetes</taxon>
        <taxon>Beaumontvirinae</taxon>
        <taxon>Bixiavirus</taxon>
        <taxon>Bixiavirus BUCT548</taxon>
    </lineage>
</organism>
<dbReference type="EMBL" id="MN937349">
    <property type="protein sequence ID" value="QIQ60812.1"/>
    <property type="molecule type" value="Genomic_DNA"/>
</dbReference>
<proteinExistence type="predicted"/>
<sequence length="78" mass="8773">MAYHVLTAVPTGMHAHGYTRIALIEYTGTLPPERLKINPRFKGLRVVKCGIFNHVGQDTAAKRVQATWEEEARILNSK</sequence>